<evidence type="ECO:0000256" key="1">
    <source>
        <dbReference type="ARBA" id="ARBA00023015"/>
    </source>
</evidence>
<evidence type="ECO:0000256" key="3">
    <source>
        <dbReference type="ARBA" id="ARBA00023163"/>
    </source>
</evidence>
<dbReference type="InterPro" id="IPR036388">
    <property type="entry name" value="WH-like_DNA-bd_sf"/>
</dbReference>
<dbReference type="Gene3D" id="1.20.120.530">
    <property type="entry name" value="GntR ligand-binding domain-like"/>
    <property type="match status" value="1"/>
</dbReference>
<dbReference type="PANTHER" id="PTHR43537">
    <property type="entry name" value="TRANSCRIPTIONAL REGULATOR, GNTR FAMILY"/>
    <property type="match status" value="1"/>
</dbReference>
<dbReference type="InterPro" id="IPR036390">
    <property type="entry name" value="WH_DNA-bd_sf"/>
</dbReference>
<sequence length="238" mass="25974">MTERVLPARAGGEQAVDRVHAVLRAEILDGVRPAGSRLREEEIAEAQGTSRTPVREAIRRLAADGLAVLTPRRGAEVVAWDEEDLDELFDLRVVLEGHAAARAATSGRADTARLYELCDLMEVLRRPAGDPDYAEITRLNLELHREVHRAGGRRVLPELVARVVEAPLVQSTLRRYSTDRLDRSFAQHRDLVAAIEAGDADWARAVMTAHLRAAREVVRAAAALPTPVPTSVATAGPT</sequence>
<keyword evidence="2 5" id="KW-0238">DNA-binding</keyword>
<dbReference type="RefSeq" id="WP_210031141.1">
    <property type="nucleotide sequence ID" value="NZ_JAGINU010000001.1"/>
</dbReference>
<dbReference type="CDD" id="cd07377">
    <property type="entry name" value="WHTH_GntR"/>
    <property type="match status" value="1"/>
</dbReference>
<dbReference type="PANTHER" id="PTHR43537:SF24">
    <property type="entry name" value="GLUCONATE OPERON TRANSCRIPTIONAL REPRESSOR"/>
    <property type="match status" value="1"/>
</dbReference>
<name>A0ABS4W0P7_9PSEU</name>
<proteinExistence type="predicted"/>
<dbReference type="GO" id="GO:0003677">
    <property type="term" value="F:DNA binding"/>
    <property type="evidence" value="ECO:0007669"/>
    <property type="project" value="UniProtKB-KW"/>
</dbReference>
<dbReference type="InterPro" id="IPR000524">
    <property type="entry name" value="Tscrpt_reg_HTH_GntR"/>
</dbReference>
<evidence type="ECO:0000256" key="2">
    <source>
        <dbReference type="ARBA" id="ARBA00023125"/>
    </source>
</evidence>
<evidence type="ECO:0000259" key="4">
    <source>
        <dbReference type="PROSITE" id="PS50949"/>
    </source>
</evidence>
<dbReference type="Pfam" id="PF07729">
    <property type="entry name" value="FCD"/>
    <property type="match status" value="1"/>
</dbReference>
<organism evidence="5 6">
    <name type="scientific">Pseudonocardia parietis</name>
    <dbReference type="NCBI Taxonomy" id="570936"/>
    <lineage>
        <taxon>Bacteria</taxon>
        <taxon>Bacillati</taxon>
        <taxon>Actinomycetota</taxon>
        <taxon>Actinomycetes</taxon>
        <taxon>Pseudonocardiales</taxon>
        <taxon>Pseudonocardiaceae</taxon>
        <taxon>Pseudonocardia</taxon>
    </lineage>
</organism>
<dbReference type="Pfam" id="PF00392">
    <property type="entry name" value="GntR"/>
    <property type="match status" value="1"/>
</dbReference>
<keyword evidence="1" id="KW-0805">Transcription regulation</keyword>
<dbReference type="SMART" id="SM00345">
    <property type="entry name" value="HTH_GNTR"/>
    <property type="match status" value="1"/>
</dbReference>
<evidence type="ECO:0000313" key="5">
    <source>
        <dbReference type="EMBL" id="MBP2369249.1"/>
    </source>
</evidence>
<keyword evidence="6" id="KW-1185">Reference proteome</keyword>
<feature type="domain" description="HTH gntR-type" evidence="4">
    <location>
        <begin position="13"/>
        <end position="80"/>
    </location>
</feature>
<dbReference type="SMART" id="SM00895">
    <property type="entry name" value="FCD"/>
    <property type="match status" value="1"/>
</dbReference>
<dbReference type="Proteomes" id="UP001519295">
    <property type="component" value="Unassembled WGS sequence"/>
</dbReference>
<gene>
    <name evidence="5" type="ORF">JOF36_004945</name>
</gene>
<dbReference type="PROSITE" id="PS50949">
    <property type="entry name" value="HTH_GNTR"/>
    <property type="match status" value="1"/>
</dbReference>
<dbReference type="InterPro" id="IPR011711">
    <property type="entry name" value="GntR_C"/>
</dbReference>
<keyword evidence="3" id="KW-0804">Transcription</keyword>
<dbReference type="Gene3D" id="1.10.10.10">
    <property type="entry name" value="Winged helix-like DNA-binding domain superfamily/Winged helix DNA-binding domain"/>
    <property type="match status" value="1"/>
</dbReference>
<dbReference type="SUPFAM" id="SSF48008">
    <property type="entry name" value="GntR ligand-binding domain-like"/>
    <property type="match status" value="1"/>
</dbReference>
<reference evidence="5 6" key="1">
    <citation type="submission" date="2021-03" db="EMBL/GenBank/DDBJ databases">
        <title>Sequencing the genomes of 1000 actinobacteria strains.</title>
        <authorList>
            <person name="Klenk H.-P."/>
        </authorList>
    </citation>
    <scope>NUCLEOTIDE SEQUENCE [LARGE SCALE GENOMIC DNA]</scope>
    <source>
        <strain evidence="5 6">DSM 45256</strain>
    </source>
</reference>
<dbReference type="SUPFAM" id="SSF46785">
    <property type="entry name" value="Winged helix' DNA-binding domain"/>
    <property type="match status" value="1"/>
</dbReference>
<dbReference type="InterPro" id="IPR008920">
    <property type="entry name" value="TF_FadR/GntR_C"/>
</dbReference>
<dbReference type="EMBL" id="JAGINU010000001">
    <property type="protein sequence ID" value="MBP2369249.1"/>
    <property type="molecule type" value="Genomic_DNA"/>
</dbReference>
<protein>
    <submittedName>
        <fullName evidence="5">DNA-binding GntR family transcriptional regulator</fullName>
    </submittedName>
</protein>
<evidence type="ECO:0000313" key="6">
    <source>
        <dbReference type="Proteomes" id="UP001519295"/>
    </source>
</evidence>
<accession>A0ABS4W0P7</accession>
<comment type="caution">
    <text evidence="5">The sequence shown here is derived from an EMBL/GenBank/DDBJ whole genome shotgun (WGS) entry which is preliminary data.</text>
</comment>